<evidence type="ECO:0000313" key="2">
    <source>
        <dbReference type="EMBL" id="QBK88175.1"/>
    </source>
</evidence>
<accession>A0A481YZA7</accession>
<protein>
    <submittedName>
        <fullName evidence="2">D-ala D-ala ligase</fullName>
    </submittedName>
</protein>
<organism evidence="2">
    <name type="scientific">Marseillevirus LCMAC202</name>
    <dbReference type="NCBI Taxonomy" id="2506606"/>
    <lineage>
        <taxon>Viruses</taxon>
        <taxon>Varidnaviria</taxon>
        <taxon>Bamfordvirae</taxon>
        <taxon>Nucleocytoviricota</taxon>
        <taxon>Megaviricetes</taxon>
        <taxon>Pimascovirales</taxon>
        <taxon>Pimascovirales incertae sedis</taxon>
        <taxon>Marseilleviridae</taxon>
    </lineage>
</organism>
<dbReference type="InterPro" id="IPR013815">
    <property type="entry name" value="ATP_grasp_subdomain_1"/>
</dbReference>
<gene>
    <name evidence="2" type="ORF">LCMAC202_05370</name>
</gene>
<proteinExistence type="predicted"/>
<sequence length="385" mass="44436">MKIAFIIGELRDIYKYKYTSKYLPKWLKNGLEPLKNWINKDKTIPVMVAVAVYIMYKHRNTIVDCLKHKLVNRKLLDEYDVIFTLYDSVDVFHCGLPPHGTCPSEAHKYERILQATKAFVYPFPNFHNYIINKPYYYSNLRKAGLPIVPYFRANPVLVVKNIKKFKAKVMKKGWKGIIVKPSYAGYSVGIQVFKNVSRTSASTFKKKFQELVNMSFPNVIVQEFVPSFGKNYEIRTYWINEKYAYSVATLKPEAAGLDVDYTTFKREGGKLDNSILQDLKPLGVQVLKSIRQYKYAGGSRATHPLVRIDFGCCIKQQDCPNSYFINEIETMAAYKLVNKTRFPATQRIADAVYKFSTKVVGKQEPKPVKSKHIATYKVPCKKMTL</sequence>
<dbReference type="GO" id="GO:0005524">
    <property type="term" value="F:ATP binding"/>
    <property type="evidence" value="ECO:0007669"/>
    <property type="project" value="InterPro"/>
</dbReference>
<evidence type="ECO:0000259" key="1">
    <source>
        <dbReference type="PROSITE" id="PS50975"/>
    </source>
</evidence>
<dbReference type="InterPro" id="IPR011761">
    <property type="entry name" value="ATP-grasp"/>
</dbReference>
<dbReference type="Gene3D" id="3.30.470.20">
    <property type="entry name" value="ATP-grasp fold, B domain"/>
    <property type="match status" value="1"/>
</dbReference>
<keyword evidence="2" id="KW-0436">Ligase</keyword>
<reference evidence="2" key="1">
    <citation type="journal article" date="2019" name="MBio">
        <title>Virus Genomes from Deep Sea Sediments Expand the Ocean Megavirome and Support Independent Origins of Viral Gigantism.</title>
        <authorList>
            <person name="Backstrom D."/>
            <person name="Yutin N."/>
            <person name="Jorgensen S.L."/>
            <person name="Dharamshi J."/>
            <person name="Homa F."/>
            <person name="Zaremba-Niedwiedzka K."/>
            <person name="Spang A."/>
            <person name="Wolf Y.I."/>
            <person name="Koonin E.V."/>
            <person name="Ettema T.J."/>
        </authorList>
    </citation>
    <scope>NUCLEOTIDE SEQUENCE</scope>
</reference>
<dbReference type="SUPFAM" id="SSF56059">
    <property type="entry name" value="Glutathione synthetase ATP-binding domain-like"/>
    <property type="match status" value="1"/>
</dbReference>
<dbReference type="GO" id="GO:0046872">
    <property type="term" value="F:metal ion binding"/>
    <property type="evidence" value="ECO:0007669"/>
    <property type="project" value="InterPro"/>
</dbReference>
<dbReference type="EMBL" id="MK500377">
    <property type="protein sequence ID" value="QBK88175.1"/>
    <property type="molecule type" value="Genomic_DNA"/>
</dbReference>
<name>A0A481YZA7_9VIRU</name>
<dbReference type="GO" id="GO:0016874">
    <property type="term" value="F:ligase activity"/>
    <property type="evidence" value="ECO:0007669"/>
    <property type="project" value="UniProtKB-KW"/>
</dbReference>
<dbReference type="PROSITE" id="PS50975">
    <property type="entry name" value="ATP_GRASP"/>
    <property type="match status" value="1"/>
</dbReference>
<dbReference type="Gene3D" id="3.30.1490.20">
    <property type="entry name" value="ATP-grasp fold, A domain"/>
    <property type="match status" value="1"/>
</dbReference>
<feature type="domain" description="ATP-grasp" evidence="1">
    <location>
        <begin position="137"/>
        <end position="357"/>
    </location>
</feature>